<keyword evidence="1" id="KW-1133">Transmembrane helix</keyword>
<sequence>MVLFLRSVLMLLFSVLFIFGSTNVFEQKQSSSAVVLLCLLLSLRAVDFGYNVKESIVGLDLVFTILLIVLQIVG</sequence>
<evidence type="ECO:0000313" key="3">
    <source>
        <dbReference type="Proteomes" id="UP001596026"/>
    </source>
</evidence>
<evidence type="ECO:0000256" key="1">
    <source>
        <dbReference type="SAM" id="Phobius"/>
    </source>
</evidence>
<feature type="transmembrane region" description="Helical" evidence="1">
    <location>
        <begin position="56"/>
        <end position="73"/>
    </location>
</feature>
<dbReference type="RefSeq" id="WP_379963169.1">
    <property type="nucleotide sequence ID" value="NZ_JBHSGT010000013.1"/>
</dbReference>
<accession>A0ABV9M0K8</accession>
<evidence type="ECO:0000313" key="2">
    <source>
        <dbReference type="EMBL" id="MFC4709337.1"/>
    </source>
</evidence>
<keyword evidence="1" id="KW-0472">Membrane</keyword>
<dbReference type="EMBL" id="JBHSGT010000013">
    <property type="protein sequence ID" value="MFC4709337.1"/>
    <property type="molecule type" value="Genomic_DNA"/>
</dbReference>
<keyword evidence="1" id="KW-0812">Transmembrane</keyword>
<organism evidence="2 3">
    <name type="scientific">Enterococcus eurekensis</name>
    <dbReference type="NCBI Taxonomy" id="1159753"/>
    <lineage>
        <taxon>Bacteria</taxon>
        <taxon>Bacillati</taxon>
        <taxon>Bacillota</taxon>
        <taxon>Bacilli</taxon>
        <taxon>Lactobacillales</taxon>
        <taxon>Enterococcaceae</taxon>
        <taxon>Enterococcus</taxon>
    </lineage>
</organism>
<evidence type="ECO:0008006" key="4">
    <source>
        <dbReference type="Google" id="ProtNLM"/>
    </source>
</evidence>
<keyword evidence="3" id="KW-1185">Reference proteome</keyword>
<reference evidence="3" key="1">
    <citation type="journal article" date="2019" name="Int. J. Syst. Evol. Microbiol.">
        <title>The Global Catalogue of Microorganisms (GCM) 10K type strain sequencing project: providing services to taxonomists for standard genome sequencing and annotation.</title>
        <authorList>
            <consortium name="The Broad Institute Genomics Platform"/>
            <consortium name="The Broad Institute Genome Sequencing Center for Infectious Disease"/>
            <person name="Wu L."/>
            <person name="Ma J."/>
        </authorList>
    </citation>
    <scope>NUCLEOTIDE SEQUENCE [LARGE SCALE GENOMIC DNA]</scope>
    <source>
        <strain evidence="3">CGMCC 1.19061</strain>
    </source>
</reference>
<feature type="transmembrane region" description="Helical" evidence="1">
    <location>
        <begin position="6"/>
        <end position="25"/>
    </location>
</feature>
<protein>
    <recommendedName>
        <fullName evidence="4">Histidine kinase</fullName>
    </recommendedName>
</protein>
<gene>
    <name evidence="2" type="ORF">ACFO3L_01580</name>
</gene>
<name>A0ABV9M0K8_9ENTE</name>
<proteinExistence type="predicted"/>
<comment type="caution">
    <text evidence="2">The sequence shown here is derived from an EMBL/GenBank/DDBJ whole genome shotgun (WGS) entry which is preliminary data.</text>
</comment>
<dbReference type="Proteomes" id="UP001596026">
    <property type="component" value="Unassembled WGS sequence"/>
</dbReference>